<dbReference type="Pfam" id="PF00339">
    <property type="entry name" value="Arrestin_N"/>
    <property type="match status" value="1"/>
</dbReference>
<dbReference type="PANTHER" id="PTHR11188">
    <property type="entry name" value="ARRESTIN DOMAIN CONTAINING PROTEIN"/>
    <property type="match status" value="1"/>
</dbReference>
<comment type="caution">
    <text evidence="3">The sequence shown here is derived from an EMBL/GenBank/DDBJ whole genome shotgun (WGS) entry which is preliminary data.</text>
</comment>
<dbReference type="PANTHER" id="PTHR11188:SF165">
    <property type="entry name" value="ARRESTIN (OR S-ANTIGEN), N-TERMINAL DOMAIN PROTEIN (AFU_ORTHOLOGUE AFUA_6G13380)-RELATED"/>
    <property type="match status" value="1"/>
</dbReference>
<organism evidence="3 4">
    <name type="scientific">Jimgerdemannia flammicorona</name>
    <dbReference type="NCBI Taxonomy" id="994334"/>
    <lineage>
        <taxon>Eukaryota</taxon>
        <taxon>Fungi</taxon>
        <taxon>Fungi incertae sedis</taxon>
        <taxon>Mucoromycota</taxon>
        <taxon>Mucoromycotina</taxon>
        <taxon>Endogonomycetes</taxon>
        <taxon>Endogonales</taxon>
        <taxon>Endogonaceae</taxon>
        <taxon>Jimgerdemannia</taxon>
    </lineage>
</organism>
<dbReference type="GO" id="GO:0005829">
    <property type="term" value="C:cytosol"/>
    <property type="evidence" value="ECO:0007669"/>
    <property type="project" value="TreeGrafter"/>
</dbReference>
<dbReference type="InterPro" id="IPR014752">
    <property type="entry name" value="Arrestin-like_C"/>
</dbReference>
<evidence type="ECO:0000313" key="3">
    <source>
        <dbReference type="EMBL" id="RUS31879.1"/>
    </source>
</evidence>
<accession>A0A433QQ38</accession>
<dbReference type="Gene3D" id="2.60.40.640">
    <property type="match status" value="1"/>
</dbReference>
<evidence type="ECO:0000256" key="1">
    <source>
        <dbReference type="SAM" id="MobiDB-lite"/>
    </source>
</evidence>
<keyword evidence="4" id="KW-1185">Reference proteome</keyword>
<dbReference type="InterPro" id="IPR050357">
    <property type="entry name" value="Arrestin_domain-protein"/>
</dbReference>
<evidence type="ECO:0000259" key="2">
    <source>
        <dbReference type="Pfam" id="PF00339"/>
    </source>
</evidence>
<evidence type="ECO:0000313" key="4">
    <source>
        <dbReference type="Proteomes" id="UP000274822"/>
    </source>
</evidence>
<dbReference type="InterPro" id="IPR014756">
    <property type="entry name" value="Ig_E-set"/>
</dbReference>
<feature type="region of interest" description="Disordered" evidence="1">
    <location>
        <begin position="622"/>
        <end position="641"/>
    </location>
</feature>
<dbReference type="AlphaFoldDB" id="A0A433QQ38"/>
<sequence>MKDVFSFEIIPVETDIEFFGTENDKQKHTLKGDLKIILAKPVKVKSLYVKFKGETRVALTVARPDSSEAPDATASFAKVKSVLAEKVSFPAGVNVLTWQLDIPASFPRSSISAHGTIEYKVEATLCFSSALSKNIVANKNITLRRHLMPSRELAPYANTQLVKGNVIGLVHYEVEVPKIVCVEQKTLDFSVKLLPFYPEGNVKWIKMELLQMETYRLTFIPSTSNTKELHHRGKAKGKDAGPHAAGNPAKVITRSLPAVTIPIDESRPSSWTHPLVLRQRLTRELAPSLESPLIDITHGLHVTIGFASPREKTTLKFPVLISSVPAGNVGIRSPTASIKRYHFDTGSVYEPSFHDPQMEEPPSIPLRPSVSAGTSIVLTPSGYNPSVNSSSLSSTRTIRRFASAQDMRHRRKSSLPVLLLDITRANANQLRPHQVHRSASAQQLNSMYSSDTLPTYDRITSLSGGFSTPSTRPVTEYSTIETESQPTSPFLQSRPPTPIHNYNANLPASTVLRGPERLQIRPEEQLAVAPTAKATACPPSPSRASSELDPEDFKALVDEQLNDAGKVDDEVLDPYMSSRRYRISHWHAEDDEVIDPMPPIWEQGQDRFDMVRGGGLRRYYSHVEDSETDETDDRSSSRTASSSRLSSHFSFLDYDPNARKTDTPLPQLPRLSFGAPFGFKMTLNNAE</sequence>
<dbReference type="SUPFAM" id="SSF81296">
    <property type="entry name" value="E set domains"/>
    <property type="match status" value="1"/>
</dbReference>
<protein>
    <recommendedName>
        <fullName evidence="2">Arrestin-like N-terminal domain-containing protein</fullName>
    </recommendedName>
</protein>
<feature type="domain" description="Arrestin-like N-terminal" evidence="2">
    <location>
        <begin position="25"/>
        <end position="133"/>
    </location>
</feature>
<dbReference type="EMBL" id="RBNJ01002511">
    <property type="protein sequence ID" value="RUS31879.1"/>
    <property type="molecule type" value="Genomic_DNA"/>
</dbReference>
<dbReference type="GO" id="GO:0031625">
    <property type="term" value="F:ubiquitin protein ligase binding"/>
    <property type="evidence" value="ECO:0007669"/>
    <property type="project" value="TreeGrafter"/>
</dbReference>
<reference evidence="3 4" key="1">
    <citation type="journal article" date="2018" name="New Phytol.">
        <title>Phylogenomics of Endogonaceae and evolution of mycorrhizas within Mucoromycota.</title>
        <authorList>
            <person name="Chang Y."/>
            <person name="Desiro A."/>
            <person name="Na H."/>
            <person name="Sandor L."/>
            <person name="Lipzen A."/>
            <person name="Clum A."/>
            <person name="Barry K."/>
            <person name="Grigoriev I.V."/>
            <person name="Martin F.M."/>
            <person name="Stajich J.E."/>
            <person name="Smith M.E."/>
            <person name="Bonito G."/>
            <person name="Spatafora J.W."/>
        </authorList>
    </citation>
    <scope>NUCLEOTIDE SEQUENCE [LARGE SCALE GENOMIC DNA]</scope>
    <source>
        <strain evidence="3 4">AD002</strain>
    </source>
</reference>
<dbReference type="InterPro" id="IPR011021">
    <property type="entry name" value="Arrestin-like_N"/>
</dbReference>
<proteinExistence type="predicted"/>
<dbReference type="GO" id="GO:0070086">
    <property type="term" value="P:ubiquitin-dependent endocytosis"/>
    <property type="evidence" value="ECO:0007669"/>
    <property type="project" value="TreeGrafter"/>
</dbReference>
<name>A0A433QQ38_9FUNG</name>
<gene>
    <name evidence="3" type="ORF">BC938DRAFT_476836</name>
</gene>
<dbReference type="Proteomes" id="UP000274822">
    <property type="component" value="Unassembled WGS sequence"/>
</dbReference>
<dbReference type="GO" id="GO:0005886">
    <property type="term" value="C:plasma membrane"/>
    <property type="evidence" value="ECO:0007669"/>
    <property type="project" value="TreeGrafter"/>
</dbReference>
<dbReference type="GO" id="GO:0030674">
    <property type="term" value="F:protein-macromolecule adaptor activity"/>
    <property type="evidence" value="ECO:0007669"/>
    <property type="project" value="TreeGrafter"/>
</dbReference>